<dbReference type="InterPro" id="IPR028082">
    <property type="entry name" value="Peripla_BP_I"/>
</dbReference>
<dbReference type="Gene3D" id="3.40.50.2300">
    <property type="match status" value="2"/>
</dbReference>
<evidence type="ECO:0000313" key="5">
    <source>
        <dbReference type="Proteomes" id="UP000575083"/>
    </source>
</evidence>
<dbReference type="PANTHER" id="PTHR47235">
    <property type="entry name" value="BLR6548 PROTEIN"/>
    <property type="match status" value="1"/>
</dbReference>
<dbReference type="EMBL" id="JACHLK010000003">
    <property type="protein sequence ID" value="MBB6559655.1"/>
    <property type="molecule type" value="Genomic_DNA"/>
</dbReference>
<sequence length="384" mass="40512">MNPSAAATPVRPWILSPVLWAGALLALLGTAQAAPIVVGQVAPLSGLKASDGRGYSAGMQMYFNHVNKAGGINGNTLVLARKDDTGRADQTLAATQQLLAEQRPLLLAGYMGASNLAALQKSGLLAKEKIALVGYRSSTFQPDSPLLYNVRAGLRDEIGKIAEHLATVGITKLGLLYEEGPDAATLVASAEEAVKKNGGSLMAKGSYEMDTLRMENANKLLQAAKPQAIILITSGAAASAFIEKYRLEGGTARLFASSDVDLEQLAKRLAEEHMQGISIAQVTPNPYRASSKLSKEFREVQAKSGDPEVPVSYAMMEGYIAAKVIAEAARRAGARPTRESLAAALDSIDSLDLGGYTVGYRPGQRGGSRFVELSIVSATGRIRQ</sequence>
<proteinExistence type="inferred from homology"/>
<protein>
    <submittedName>
        <fullName evidence="4">ABC-type branched-subunit amino acid transport system substrate-binding protein</fullName>
    </submittedName>
</protein>
<dbReference type="PANTHER" id="PTHR47235:SF1">
    <property type="entry name" value="BLR6548 PROTEIN"/>
    <property type="match status" value="1"/>
</dbReference>
<dbReference type="CDD" id="cd06326">
    <property type="entry name" value="PBP1_ABC_ligand_binding-like"/>
    <property type="match status" value="1"/>
</dbReference>
<evidence type="ECO:0000256" key="1">
    <source>
        <dbReference type="ARBA" id="ARBA00010062"/>
    </source>
</evidence>
<evidence type="ECO:0000313" key="4">
    <source>
        <dbReference type="EMBL" id="MBB6559655.1"/>
    </source>
</evidence>
<keyword evidence="2" id="KW-0732">Signal</keyword>
<dbReference type="SUPFAM" id="SSF53822">
    <property type="entry name" value="Periplasmic binding protein-like I"/>
    <property type="match status" value="1"/>
</dbReference>
<evidence type="ECO:0000256" key="2">
    <source>
        <dbReference type="ARBA" id="ARBA00022729"/>
    </source>
</evidence>
<dbReference type="AlphaFoldDB" id="A0A7X0PD09"/>
<reference evidence="4 5" key="1">
    <citation type="submission" date="2020-08" db="EMBL/GenBank/DDBJ databases">
        <title>Functional genomics of gut bacteria from endangered species of beetles.</title>
        <authorList>
            <person name="Carlos-Shanley C."/>
        </authorList>
    </citation>
    <scope>NUCLEOTIDE SEQUENCE [LARGE SCALE GENOMIC DNA]</scope>
    <source>
        <strain evidence="4 5">S00198</strain>
    </source>
</reference>
<dbReference type="Pfam" id="PF13458">
    <property type="entry name" value="Peripla_BP_6"/>
    <property type="match status" value="1"/>
</dbReference>
<dbReference type="RefSeq" id="WP_184857045.1">
    <property type="nucleotide sequence ID" value="NZ_JACHLK010000003.1"/>
</dbReference>
<comment type="caution">
    <text evidence="4">The sequence shown here is derived from an EMBL/GenBank/DDBJ whole genome shotgun (WGS) entry which is preliminary data.</text>
</comment>
<accession>A0A7X0PD09</accession>
<feature type="domain" description="Leucine-binding protein" evidence="3">
    <location>
        <begin position="35"/>
        <end position="357"/>
    </location>
</feature>
<dbReference type="Proteomes" id="UP000575083">
    <property type="component" value="Unassembled WGS sequence"/>
</dbReference>
<evidence type="ECO:0000259" key="3">
    <source>
        <dbReference type="Pfam" id="PF13458"/>
    </source>
</evidence>
<name>A0A7X0PD09_9BURK</name>
<dbReference type="InterPro" id="IPR028081">
    <property type="entry name" value="Leu-bd"/>
</dbReference>
<organism evidence="4 5">
    <name type="scientific">Acidovorax soli</name>
    <dbReference type="NCBI Taxonomy" id="592050"/>
    <lineage>
        <taxon>Bacteria</taxon>
        <taxon>Pseudomonadati</taxon>
        <taxon>Pseudomonadota</taxon>
        <taxon>Betaproteobacteria</taxon>
        <taxon>Burkholderiales</taxon>
        <taxon>Comamonadaceae</taxon>
        <taxon>Acidovorax</taxon>
    </lineage>
</organism>
<keyword evidence="5" id="KW-1185">Reference proteome</keyword>
<gene>
    <name evidence="4" type="ORF">HNP48_002322</name>
</gene>
<comment type="similarity">
    <text evidence="1">Belongs to the leucine-binding protein family.</text>
</comment>